<protein>
    <recommendedName>
        <fullName evidence="1">Methyltransferase type 11 domain-containing protein</fullName>
    </recommendedName>
</protein>
<dbReference type="STRING" id="1736674.APS56_14645"/>
<organism evidence="2 3">
    <name type="scientific">Pseudalgibacter alginicilyticus</name>
    <dbReference type="NCBI Taxonomy" id="1736674"/>
    <lineage>
        <taxon>Bacteria</taxon>
        <taxon>Pseudomonadati</taxon>
        <taxon>Bacteroidota</taxon>
        <taxon>Flavobacteriia</taxon>
        <taxon>Flavobacteriales</taxon>
        <taxon>Flavobacteriaceae</taxon>
        <taxon>Pseudalgibacter</taxon>
    </lineage>
</organism>
<dbReference type="InterPro" id="IPR029063">
    <property type="entry name" value="SAM-dependent_MTases_sf"/>
</dbReference>
<dbReference type="Gene3D" id="3.40.50.150">
    <property type="entry name" value="Vaccinia Virus protein VP39"/>
    <property type="match status" value="1"/>
</dbReference>
<dbReference type="AlphaFoldDB" id="A0A0P0CPA4"/>
<proteinExistence type="predicted"/>
<evidence type="ECO:0000313" key="2">
    <source>
        <dbReference type="EMBL" id="ALJ06297.1"/>
    </source>
</evidence>
<evidence type="ECO:0000313" key="3">
    <source>
        <dbReference type="Proteomes" id="UP000057981"/>
    </source>
</evidence>
<dbReference type="OrthoDB" id="9786043at2"/>
<sequence>MNNPWLEIPSDDYENHMSEIGQSQILNQLLEKHLNQYKPKKFALLGCSTGNGLEHIDSRITKTTYVIDINPKYLEITYHKFHKTLNLKPYNIDIQNTALDFRDIELFFIGLVLEYVDPLKSLKNIITTLGKNAILSLVIQKNEKTTFVTSTKYKSLEKLSKISNQVNEDNISSFLLQNGLELINRDVIVLNKNKSFIYLNYQLL</sequence>
<dbReference type="EMBL" id="CP012898">
    <property type="protein sequence ID" value="ALJ06297.1"/>
    <property type="molecule type" value="Genomic_DNA"/>
</dbReference>
<reference evidence="2 3" key="1">
    <citation type="submission" date="2015-10" db="EMBL/GenBank/DDBJ databases">
        <authorList>
            <person name="Gilbert D.G."/>
        </authorList>
    </citation>
    <scope>NUCLEOTIDE SEQUENCE [LARGE SCALE GENOMIC DNA]</scope>
    <source>
        <strain evidence="3">HZ-22</strain>
    </source>
</reference>
<dbReference type="InterPro" id="IPR013216">
    <property type="entry name" value="Methyltransf_11"/>
</dbReference>
<dbReference type="KEGG" id="ahz:APS56_14645"/>
<accession>A0A0P0CPA4</accession>
<name>A0A0P0CPA4_9FLAO</name>
<dbReference type="GO" id="GO:0008757">
    <property type="term" value="F:S-adenosylmethionine-dependent methyltransferase activity"/>
    <property type="evidence" value="ECO:0007669"/>
    <property type="project" value="InterPro"/>
</dbReference>
<evidence type="ECO:0000259" key="1">
    <source>
        <dbReference type="Pfam" id="PF08241"/>
    </source>
</evidence>
<keyword evidence="3" id="KW-1185">Reference proteome</keyword>
<dbReference type="Proteomes" id="UP000057981">
    <property type="component" value="Chromosome"/>
</dbReference>
<dbReference type="Pfam" id="PF08241">
    <property type="entry name" value="Methyltransf_11"/>
    <property type="match status" value="1"/>
</dbReference>
<dbReference type="RefSeq" id="WP_054729941.1">
    <property type="nucleotide sequence ID" value="NZ_CP012898.1"/>
</dbReference>
<feature type="domain" description="Methyltransferase type 11" evidence="1">
    <location>
        <begin position="45"/>
        <end position="135"/>
    </location>
</feature>
<gene>
    <name evidence="2" type="ORF">APS56_14645</name>
</gene>
<dbReference type="SUPFAM" id="SSF53335">
    <property type="entry name" value="S-adenosyl-L-methionine-dependent methyltransferases"/>
    <property type="match status" value="1"/>
</dbReference>